<feature type="coiled-coil region" evidence="1">
    <location>
        <begin position="403"/>
        <end position="441"/>
    </location>
</feature>
<proteinExistence type="predicted"/>
<accession>A0A1X0ZTI9</accession>
<dbReference type="Pfam" id="PF06791">
    <property type="entry name" value="TMP_2"/>
    <property type="match status" value="1"/>
</dbReference>
<reference evidence="3 4" key="1">
    <citation type="submission" date="2017-04" db="EMBL/GenBank/DDBJ databases">
        <title>Presence of VIM-2 positive Pseudomonas species in chickens and their surrounding environment.</title>
        <authorList>
            <person name="Zhang R."/>
        </authorList>
    </citation>
    <scope>NUCLEOTIDE SEQUENCE [LARGE SCALE GENOMIC DNA]</scope>
    <source>
        <strain evidence="3 4">DZ-C18</strain>
    </source>
</reference>
<evidence type="ECO:0000259" key="2">
    <source>
        <dbReference type="Pfam" id="PF06791"/>
    </source>
</evidence>
<comment type="caution">
    <text evidence="3">The sequence shown here is derived from an EMBL/GenBank/DDBJ whole genome shotgun (WGS) entry which is preliminary data.</text>
</comment>
<gene>
    <name evidence="3" type="ORF">B7H17_16275</name>
</gene>
<evidence type="ECO:0000313" key="4">
    <source>
        <dbReference type="Proteomes" id="UP000193675"/>
    </source>
</evidence>
<organism evidence="3 4">
    <name type="scientific">Pseudomonas putida</name>
    <name type="common">Arthrobacter siderocapsulatus</name>
    <dbReference type="NCBI Taxonomy" id="303"/>
    <lineage>
        <taxon>Bacteria</taxon>
        <taxon>Pseudomonadati</taxon>
        <taxon>Pseudomonadota</taxon>
        <taxon>Gammaproteobacteria</taxon>
        <taxon>Pseudomonadales</taxon>
        <taxon>Pseudomonadaceae</taxon>
        <taxon>Pseudomonas</taxon>
    </lineage>
</organism>
<sequence length="916" mass="98279">MATDSLGTLTVDLIANTGGFERGMDAAERKLAGTTKAMERQEKAADRLVGRIDPVAGAISRLTKEQAELEKHFKAGIIPSGEFQRLNKILDEQIDAVQASNREMANGAMSARQYQAALRGVPAQFTDIFTSIAAGQPIMMVALQQGGQLKDMFGGIGPAAKALGGYVVGLINPITGLAGVVGALGLALYDAEKDASAFNKAIFAGAGQAGVTGSGLAQIAEQASAVTGSLGNASRAAIALASSAKVGSTQLLSLTEATTAIAQITGKEVEDVAKSLSGMGESASDAAAKISEQYGLLTFEQYQVIKSIEEQGDSQRALDALGEELNKSAQARLKQYRESLSDVERDWLDIKTAISNAYSAVRAEIFPNQNQQIEQIQNILRTRQEGGVLGAVSTAFGFGGNSTEALQAQLDALIKQRDASAQQAEEQARITEENQTRIEASRAWEKENEKYLSNQVRMEKEISAARELGRKAGLSDLEIEDRISQIRKSYEEKGPSGRQGQIDAGQRMLDSLRQQFSAMQAQVEANEKLGTQAQALAKWEQQIADLKSRGSLTADQKALLANEDLITAQLKRNVALEQELTTRKEIQKSLDDYARLNDSLRTDAEKQLDLTRQRFEILDKARQAGISDEEYRNTAGRIVDASSTEAPTFNGIDAVVGGPQGELTKIDKAKEELESWYEQQLELLEENRERRAELNAEWDEQELKLKQEHENAMASIEMARRQVTLSANQEFFGNLSGLAKTFFGEQSALYKAAFVAEKSFAIAKALINVPKTASDAYSAMAGIPIVGPVLGVAAAAAAVTAQLAQVSAIKGVNLSGMAHDGIDAVPETGTWLLQKGERVVTSQTSKKLDTTLDEVKKGGSGTVVNIIGDPAKAGTVERRSGPDGQEQTDVFVADIWGGGDRAQALEQAYGLVRRGG</sequence>
<dbReference type="EMBL" id="NBWC01000024">
    <property type="protein sequence ID" value="ORL62910.1"/>
    <property type="molecule type" value="Genomic_DNA"/>
</dbReference>
<feature type="coiled-coil region" evidence="1">
    <location>
        <begin position="666"/>
        <end position="711"/>
    </location>
</feature>
<evidence type="ECO:0000256" key="1">
    <source>
        <dbReference type="SAM" id="Coils"/>
    </source>
</evidence>
<dbReference type="InterPro" id="IPR009628">
    <property type="entry name" value="Phage_tape_measure_N"/>
</dbReference>
<evidence type="ECO:0000313" key="3">
    <source>
        <dbReference type="EMBL" id="ORL62910.1"/>
    </source>
</evidence>
<name>A0A1X0ZTI9_PSEPU</name>
<dbReference type="OrthoDB" id="79849at2"/>
<keyword evidence="1" id="KW-0175">Coiled coil</keyword>
<dbReference type="RefSeq" id="WP_084857692.1">
    <property type="nucleotide sequence ID" value="NZ_NBWC01000024.1"/>
</dbReference>
<dbReference type="AlphaFoldDB" id="A0A1X0ZTI9"/>
<feature type="coiled-coil region" evidence="1">
    <location>
        <begin position="509"/>
        <end position="549"/>
    </location>
</feature>
<feature type="domain" description="Bacteriophage tail tape measure N-terminal" evidence="2">
    <location>
        <begin position="103"/>
        <end position="306"/>
    </location>
</feature>
<dbReference type="Proteomes" id="UP000193675">
    <property type="component" value="Unassembled WGS sequence"/>
</dbReference>
<dbReference type="Pfam" id="PF24622">
    <property type="entry name" value="TMP_4"/>
    <property type="match status" value="1"/>
</dbReference>
<protein>
    <recommendedName>
        <fullName evidence="2">Bacteriophage tail tape measure N-terminal domain-containing protein</fullName>
    </recommendedName>
</protein>